<dbReference type="Pfam" id="PF06750">
    <property type="entry name" value="A24_N_bact"/>
    <property type="match status" value="1"/>
</dbReference>
<keyword evidence="5 7" id="KW-1133">Transmembrane helix</keyword>
<reference evidence="10 11" key="1">
    <citation type="submission" date="2019-07" db="EMBL/GenBank/DDBJ databases">
        <title>Whole genome shotgun sequence of Alkalibacillus haloalkaliphilus NBRC 103110.</title>
        <authorList>
            <person name="Hosoyama A."/>
            <person name="Uohara A."/>
            <person name="Ohji S."/>
            <person name="Ichikawa N."/>
        </authorList>
    </citation>
    <scope>NUCLEOTIDE SEQUENCE [LARGE SCALE GENOMIC DNA]</scope>
    <source>
        <strain evidence="10 11">NBRC 103110</strain>
    </source>
</reference>
<keyword evidence="4 7" id="KW-0812">Transmembrane</keyword>
<evidence type="ECO:0000256" key="4">
    <source>
        <dbReference type="ARBA" id="ARBA00022692"/>
    </source>
</evidence>
<evidence type="ECO:0000256" key="2">
    <source>
        <dbReference type="ARBA" id="ARBA00005801"/>
    </source>
</evidence>
<evidence type="ECO:0000259" key="8">
    <source>
        <dbReference type="Pfam" id="PF01478"/>
    </source>
</evidence>
<feature type="domain" description="Prepilin peptidase A24 N-terminal" evidence="9">
    <location>
        <begin position="11"/>
        <end position="93"/>
    </location>
</feature>
<feature type="transmembrane region" description="Helical" evidence="7">
    <location>
        <begin position="101"/>
        <end position="119"/>
    </location>
</feature>
<evidence type="ECO:0000256" key="5">
    <source>
        <dbReference type="ARBA" id="ARBA00022989"/>
    </source>
</evidence>
<evidence type="ECO:0000313" key="10">
    <source>
        <dbReference type="EMBL" id="GEN46812.1"/>
    </source>
</evidence>
<dbReference type="Proteomes" id="UP000321440">
    <property type="component" value="Unassembled WGS sequence"/>
</dbReference>
<organism evidence="10 11">
    <name type="scientific">Alkalibacillus haloalkaliphilus</name>
    <dbReference type="NCBI Taxonomy" id="94136"/>
    <lineage>
        <taxon>Bacteria</taxon>
        <taxon>Bacillati</taxon>
        <taxon>Bacillota</taxon>
        <taxon>Bacilli</taxon>
        <taxon>Bacillales</taxon>
        <taxon>Bacillaceae</taxon>
        <taxon>Alkalibacillus</taxon>
    </lineage>
</organism>
<keyword evidence="3" id="KW-1003">Cell membrane</keyword>
<gene>
    <name evidence="10" type="primary">comC</name>
    <name evidence="10" type="ORF">AHA02nite_25880</name>
</gene>
<feature type="transmembrane region" description="Helical" evidence="7">
    <location>
        <begin position="126"/>
        <end position="142"/>
    </location>
</feature>
<dbReference type="OrthoDB" id="9789291at2"/>
<comment type="subcellular location">
    <subcellularLocation>
        <location evidence="1">Cell membrane</location>
        <topology evidence="1">Multi-pass membrane protein</topology>
    </subcellularLocation>
</comment>
<name>A0A511WC04_9BACI</name>
<dbReference type="Pfam" id="PF01478">
    <property type="entry name" value="Peptidase_A24"/>
    <property type="match status" value="1"/>
</dbReference>
<accession>A0A511WC04</accession>
<feature type="transmembrane region" description="Helical" evidence="7">
    <location>
        <begin position="180"/>
        <end position="213"/>
    </location>
</feature>
<dbReference type="GO" id="GO:0004190">
    <property type="term" value="F:aspartic-type endopeptidase activity"/>
    <property type="evidence" value="ECO:0007669"/>
    <property type="project" value="InterPro"/>
</dbReference>
<feature type="transmembrane region" description="Helical" evidence="7">
    <location>
        <begin position="75"/>
        <end position="95"/>
    </location>
</feature>
<proteinExistence type="inferred from homology"/>
<sequence>MMLLIYIYIFILGLVLGSFYNVVGLRVADKQSIITPRSHCPTCSKTLKWYELLPVLSFIIQKGQCRHCGNKVSPIYPFFELLTGLLFVFSFYKIGFQLELFIAWLLVSLLVMITVSDLYKQIIPDYILLFFLVSIILMRIWIPTDPWYDAYLAAIIGFVLLLVIAIVSKGGMGGGDIKLFGVLGLFLGVQGTLMTLFLSSLIGAVVGVILMMFGKVKRGVPIPFGPFIAVSALIAYFYSKELIDWYLRLMM</sequence>
<comment type="caution">
    <text evidence="10">The sequence shown here is derived from an EMBL/GenBank/DDBJ whole genome shotgun (WGS) entry which is preliminary data.</text>
</comment>
<evidence type="ECO:0000313" key="11">
    <source>
        <dbReference type="Proteomes" id="UP000321440"/>
    </source>
</evidence>
<dbReference type="InterPro" id="IPR010627">
    <property type="entry name" value="Prepilin_pept_A24_N"/>
</dbReference>
<dbReference type="Gene3D" id="1.20.120.1220">
    <property type="match status" value="1"/>
</dbReference>
<dbReference type="InterPro" id="IPR000045">
    <property type="entry name" value="Prepilin_IV_endopep_pep"/>
</dbReference>
<feature type="transmembrane region" description="Helical" evidence="7">
    <location>
        <begin position="6"/>
        <end position="28"/>
    </location>
</feature>
<dbReference type="EMBL" id="BJYA01000019">
    <property type="protein sequence ID" value="GEN46812.1"/>
    <property type="molecule type" value="Genomic_DNA"/>
</dbReference>
<feature type="transmembrane region" description="Helical" evidence="7">
    <location>
        <begin position="219"/>
        <end position="238"/>
    </location>
</feature>
<evidence type="ECO:0000259" key="9">
    <source>
        <dbReference type="Pfam" id="PF06750"/>
    </source>
</evidence>
<comment type="similarity">
    <text evidence="2">Belongs to the peptidase A24 family.</text>
</comment>
<keyword evidence="11" id="KW-1185">Reference proteome</keyword>
<evidence type="ECO:0000256" key="7">
    <source>
        <dbReference type="SAM" id="Phobius"/>
    </source>
</evidence>
<dbReference type="PANTHER" id="PTHR30487">
    <property type="entry name" value="TYPE 4 PREPILIN-LIKE PROTEINS LEADER PEPTIDE-PROCESSING ENZYME"/>
    <property type="match status" value="1"/>
</dbReference>
<evidence type="ECO:0000256" key="1">
    <source>
        <dbReference type="ARBA" id="ARBA00004651"/>
    </source>
</evidence>
<dbReference type="PANTHER" id="PTHR30487:SF0">
    <property type="entry name" value="PREPILIN LEADER PEPTIDASE_N-METHYLTRANSFERASE-RELATED"/>
    <property type="match status" value="1"/>
</dbReference>
<dbReference type="AlphaFoldDB" id="A0A511WC04"/>
<keyword evidence="6 7" id="KW-0472">Membrane</keyword>
<protein>
    <submittedName>
        <fullName evidence="10">Type 4 prepilin-like proteins leader peptide-processing enzyme</fullName>
    </submittedName>
</protein>
<dbReference type="GO" id="GO:0005886">
    <property type="term" value="C:plasma membrane"/>
    <property type="evidence" value="ECO:0007669"/>
    <property type="project" value="UniProtKB-SubCell"/>
</dbReference>
<dbReference type="GO" id="GO:0006465">
    <property type="term" value="P:signal peptide processing"/>
    <property type="evidence" value="ECO:0007669"/>
    <property type="project" value="TreeGrafter"/>
</dbReference>
<evidence type="ECO:0000256" key="6">
    <source>
        <dbReference type="ARBA" id="ARBA00023136"/>
    </source>
</evidence>
<feature type="transmembrane region" description="Helical" evidence="7">
    <location>
        <begin position="148"/>
        <end position="168"/>
    </location>
</feature>
<feature type="domain" description="Prepilin type IV endopeptidase peptidase" evidence="8">
    <location>
        <begin position="104"/>
        <end position="208"/>
    </location>
</feature>
<evidence type="ECO:0000256" key="3">
    <source>
        <dbReference type="ARBA" id="ARBA00022475"/>
    </source>
</evidence>
<dbReference type="InterPro" id="IPR050882">
    <property type="entry name" value="Prepilin_peptidase/N-MTase"/>
</dbReference>